<comment type="similarity">
    <text evidence="2 8">Belongs to the 4-toluene sulfonate uptake permease (TSUP) (TC 2.A.102) family.</text>
</comment>
<proteinExistence type="inferred from homology"/>
<feature type="transmembrane region" description="Helical" evidence="8">
    <location>
        <begin position="138"/>
        <end position="168"/>
    </location>
</feature>
<feature type="transmembrane region" description="Helical" evidence="8">
    <location>
        <begin position="73"/>
        <end position="93"/>
    </location>
</feature>
<dbReference type="InterPro" id="IPR002781">
    <property type="entry name" value="TM_pro_TauE-like"/>
</dbReference>
<evidence type="ECO:0000256" key="3">
    <source>
        <dbReference type="ARBA" id="ARBA00022448"/>
    </source>
</evidence>
<dbReference type="RefSeq" id="WP_035134238.1">
    <property type="nucleotide sequence ID" value="NZ_JPMD01000033.1"/>
</dbReference>
<evidence type="ECO:0000313" key="9">
    <source>
        <dbReference type="EMBL" id="KEZ85583.1"/>
    </source>
</evidence>
<name>A0A084J9E9_9CLOT</name>
<dbReference type="InterPro" id="IPR052017">
    <property type="entry name" value="TSUP"/>
</dbReference>
<comment type="subcellular location">
    <subcellularLocation>
        <location evidence="1 8">Cell membrane</location>
        <topology evidence="1 8">Multi-pass membrane protein</topology>
    </subcellularLocation>
</comment>
<dbReference type="PANTHER" id="PTHR30269">
    <property type="entry name" value="TRANSMEMBRANE PROTEIN YFCA"/>
    <property type="match status" value="1"/>
</dbReference>
<accession>A0A084J9E9</accession>
<keyword evidence="5 8" id="KW-0812">Transmembrane</keyword>
<feature type="transmembrane region" description="Helical" evidence="8">
    <location>
        <begin position="188"/>
        <end position="218"/>
    </location>
</feature>
<reference evidence="9 10" key="1">
    <citation type="submission" date="2014-07" db="EMBL/GenBank/DDBJ databases">
        <title>Draft genome of Clostridium sulfidigenes 113A isolated from sediments associated with methane hydrate from Krishna Godavari basin.</title>
        <authorList>
            <person name="Honkalas V.S."/>
            <person name="Dabir A.P."/>
            <person name="Arora P."/>
            <person name="Dhakephalkar P.K."/>
        </authorList>
    </citation>
    <scope>NUCLEOTIDE SEQUENCE [LARGE SCALE GENOMIC DNA]</scope>
    <source>
        <strain evidence="9 10">113A</strain>
    </source>
</reference>
<dbReference type="AlphaFoldDB" id="A0A084J9E9"/>
<sequence length="251" mass="26833">MNTLTFIFLCFAGFLAAFVDSIAGGGGIISVPAYMIAGLPPHMVLGTNKFTASMASLTSSINFIKSGNCNFKFLKIVAPFTLIGSILGVKAVLLLDESFLQPLVLVLVLAIGVYTFFSKSIGEKDNFKGLNKRNMTISIIFAFLLGFYDGFFGPGTGSFLIFGLINILGFNFLKASANARVLNFVSNIAALVTFAFSGNINYLIGIPVCVFMILGAKLGTKLAINKGSKVIKPIFVTMSLAVAIKMLLQLF</sequence>
<evidence type="ECO:0000256" key="8">
    <source>
        <dbReference type="RuleBase" id="RU363041"/>
    </source>
</evidence>
<keyword evidence="7 8" id="KW-0472">Membrane</keyword>
<feature type="transmembrane region" description="Helical" evidence="8">
    <location>
        <begin position="99"/>
        <end position="117"/>
    </location>
</feature>
<dbReference type="EMBL" id="JPMD01000033">
    <property type="protein sequence ID" value="KEZ85583.1"/>
    <property type="molecule type" value="Genomic_DNA"/>
</dbReference>
<feature type="transmembrane region" description="Helical" evidence="8">
    <location>
        <begin position="230"/>
        <end position="248"/>
    </location>
</feature>
<comment type="caution">
    <text evidence="9">The sequence shown here is derived from an EMBL/GenBank/DDBJ whole genome shotgun (WGS) entry which is preliminary data.</text>
</comment>
<gene>
    <name evidence="9" type="ORF">IO99_13910</name>
</gene>
<keyword evidence="6 8" id="KW-1133">Transmembrane helix</keyword>
<evidence type="ECO:0000256" key="5">
    <source>
        <dbReference type="ARBA" id="ARBA00022692"/>
    </source>
</evidence>
<organism evidence="9 10">
    <name type="scientific">Clostridium sulfidigenes</name>
    <dbReference type="NCBI Taxonomy" id="318464"/>
    <lineage>
        <taxon>Bacteria</taxon>
        <taxon>Bacillati</taxon>
        <taxon>Bacillota</taxon>
        <taxon>Clostridia</taxon>
        <taxon>Eubacteriales</taxon>
        <taxon>Clostridiaceae</taxon>
        <taxon>Clostridium</taxon>
    </lineage>
</organism>
<evidence type="ECO:0000313" key="10">
    <source>
        <dbReference type="Proteomes" id="UP000028542"/>
    </source>
</evidence>
<dbReference type="Pfam" id="PF01925">
    <property type="entry name" value="TauE"/>
    <property type="match status" value="1"/>
</dbReference>
<keyword evidence="4 8" id="KW-1003">Cell membrane</keyword>
<evidence type="ECO:0000256" key="2">
    <source>
        <dbReference type="ARBA" id="ARBA00009142"/>
    </source>
</evidence>
<keyword evidence="10" id="KW-1185">Reference proteome</keyword>
<evidence type="ECO:0000256" key="1">
    <source>
        <dbReference type="ARBA" id="ARBA00004651"/>
    </source>
</evidence>
<dbReference type="STRING" id="318464.IO99_13910"/>
<dbReference type="GO" id="GO:0005886">
    <property type="term" value="C:plasma membrane"/>
    <property type="evidence" value="ECO:0007669"/>
    <property type="project" value="UniProtKB-SubCell"/>
</dbReference>
<evidence type="ECO:0000256" key="6">
    <source>
        <dbReference type="ARBA" id="ARBA00022989"/>
    </source>
</evidence>
<dbReference type="eggNOG" id="COG0730">
    <property type="taxonomic scope" value="Bacteria"/>
</dbReference>
<dbReference type="Proteomes" id="UP000028542">
    <property type="component" value="Unassembled WGS sequence"/>
</dbReference>
<evidence type="ECO:0000256" key="4">
    <source>
        <dbReference type="ARBA" id="ARBA00022475"/>
    </source>
</evidence>
<dbReference type="PANTHER" id="PTHR30269:SF0">
    <property type="entry name" value="MEMBRANE TRANSPORTER PROTEIN YFCA-RELATED"/>
    <property type="match status" value="1"/>
</dbReference>
<protein>
    <recommendedName>
        <fullName evidence="8">Probable membrane transporter protein</fullName>
    </recommendedName>
</protein>
<evidence type="ECO:0000256" key="7">
    <source>
        <dbReference type="ARBA" id="ARBA00023136"/>
    </source>
</evidence>
<keyword evidence="3" id="KW-0813">Transport</keyword>